<dbReference type="AlphaFoldDB" id="A0A6B0V4G3"/>
<organism evidence="2">
    <name type="scientific">Ixodes ricinus</name>
    <name type="common">Common tick</name>
    <name type="synonym">Acarus ricinus</name>
    <dbReference type="NCBI Taxonomy" id="34613"/>
    <lineage>
        <taxon>Eukaryota</taxon>
        <taxon>Metazoa</taxon>
        <taxon>Ecdysozoa</taxon>
        <taxon>Arthropoda</taxon>
        <taxon>Chelicerata</taxon>
        <taxon>Arachnida</taxon>
        <taxon>Acari</taxon>
        <taxon>Parasitiformes</taxon>
        <taxon>Ixodida</taxon>
        <taxon>Ixodoidea</taxon>
        <taxon>Ixodidae</taxon>
        <taxon>Ixodinae</taxon>
        <taxon>Ixodes</taxon>
    </lineage>
</organism>
<evidence type="ECO:0000313" key="2">
    <source>
        <dbReference type="EMBL" id="MXU97027.1"/>
    </source>
</evidence>
<feature type="signal peptide" evidence="1">
    <location>
        <begin position="1"/>
        <end position="26"/>
    </location>
</feature>
<reference evidence="2" key="1">
    <citation type="submission" date="2019-12" db="EMBL/GenBank/DDBJ databases">
        <title>An insight into the sialome of adult female Ixodes ricinus ticks feeding for 6 days.</title>
        <authorList>
            <person name="Perner J."/>
            <person name="Ribeiro J.M.C."/>
        </authorList>
    </citation>
    <scope>NUCLEOTIDE SEQUENCE</scope>
    <source>
        <strain evidence="2">Semi-engorged</strain>
        <tissue evidence="2">Salivary glands</tissue>
    </source>
</reference>
<keyword evidence="1" id="KW-0732">Signal</keyword>
<accession>A0A6B0V4G3</accession>
<evidence type="ECO:0000256" key="1">
    <source>
        <dbReference type="SAM" id="SignalP"/>
    </source>
</evidence>
<protein>
    <submittedName>
        <fullName evidence="2">Putative secreted protein</fullName>
    </submittedName>
</protein>
<name>A0A6B0V4G3_IXORI</name>
<dbReference type="EMBL" id="GIFC01014944">
    <property type="protein sequence ID" value="MXU97027.1"/>
    <property type="molecule type" value="Transcribed_RNA"/>
</dbReference>
<sequence>MAKLEYFVDLLLPLVILITQRMVLESQLVRLEHKRRQGVADTLVASIAKVLPGCHHDQVLLVRRVSHHEVGEAPHQHLLFQEVLWVFLFVWLVRLVLNQGTDQGEHLVHLLWSSDERVVLKGAVNEEAGHHFAAPEVTELQKASKVTKLQQSEEIIVRLHRNLQKSHQFFAHRFQELNPGYAHLCEDFFSCLEHFVDIVHSFSVALEGQMKQRHLQGHYVFGRHVLSCLYYLCHLVRKYVK</sequence>
<proteinExistence type="predicted"/>
<feature type="chain" id="PRO_5025666272" evidence="1">
    <location>
        <begin position="27"/>
        <end position="241"/>
    </location>
</feature>